<reference evidence="2" key="1">
    <citation type="submission" date="2016-04" db="EMBL/GenBank/DDBJ databases">
        <authorList>
            <person name="Chen L."/>
            <person name="Zhuang W."/>
            <person name="Wang G."/>
        </authorList>
    </citation>
    <scope>NUCLEOTIDE SEQUENCE [LARGE SCALE GENOMIC DNA]</scope>
    <source>
        <strain evidence="2">208</strain>
    </source>
</reference>
<sequence>MLIRPLLSTHRLFILIVLLCLQITAGAIPAGKKDSVITMPFGENNMILYSLTTGTYDVVFNGRKTITGAYAVCKGKTEMTSTGDAVRTCTFSTRTVHDRVARYEITTERNGLRMQQVFNLYGSKNYFLTTMSVIGREVAANYMSPLITENVVFDEKGDNRALYVPFDNDMWARFNAHPLQQANFTGSEVTAIYNNDTYKGMVIGSVVQNAWKTGVAVKANGKHSFSVSAYGGFADSNITHDKIPHGLVTTTDSTCDSPMMMVGMFADWRNGMEQYAGNNRWQGTPGYWKKGTPVGWNSWGAIQNKITLDKAKCVIGFFADSCKGFRNSRGELYIDLDSFWDNMVKGGLNGDVSELKQFVAYCKSKGFKPGIYWAPFTDWGKHDCKMEGSNYTYAQAWLKQNGKPVEVDGAYALDATHPGTKARIAFFLGRMKALGFKMIKIDFLGHGALECDRFYDSTVTTGMQAYHMGMKSVTKALDNKMLVYAAISPTMATAPYVHMRRIACDAFSAIDNTEYTLNSTGYGWWQSHLYNFVDADHVVFNRESEGANRARLASALVTGTLITGDDFGTPGPWSNVAKHLLQNKALLNVIKDGRSFRPVEANTGNKGVELFVKTGYYEVYFAAFNFSNVPRTFTLPLSRLTSQLGPVITAIDLLDNTSDKWGDTIKITIPPADARIYLLKPDLMHAK</sequence>
<evidence type="ECO:0000313" key="2">
    <source>
        <dbReference type="Proteomes" id="UP000192276"/>
    </source>
</evidence>
<accession>A0A1V9GCR5</accession>
<dbReference type="EMBL" id="LWBP01000001">
    <property type="protein sequence ID" value="OQP68364.1"/>
    <property type="molecule type" value="Genomic_DNA"/>
</dbReference>
<dbReference type="AlphaFoldDB" id="A0A1V9GCR5"/>
<proteinExistence type="predicted"/>
<dbReference type="RefSeq" id="WP_081158629.1">
    <property type="nucleotide sequence ID" value="NZ_LWBP01000001.1"/>
</dbReference>
<evidence type="ECO:0008006" key="3">
    <source>
        <dbReference type="Google" id="ProtNLM"/>
    </source>
</evidence>
<dbReference type="InterPro" id="IPR013785">
    <property type="entry name" value="Aldolase_TIM"/>
</dbReference>
<dbReference type="Gene3D" id="3.20.20.70">
    <property type="entry name" value="Aldolase class I"/>
    <property type="match status" value="1"/>
</dbReference>
<protein>
    <recommendedName>
        <fullName evidence="3">Alpha-galactosidase</fullName>
    </recommendedName>
</protein>
<name>A0A1V9GCR5_9BACT</name>
<dbReference type="SUPFAM" id="SSF51445">
    <property type="entry name" value="(Trans)glycosidases"/>
    <property type="match status" value="1"/>
</dbReference>
<gene>
    <name evidence="1" type="ORF">A4R26_00710</name>
</gene>
<organism evidence="1 2">
    <name type="scientific">Niastella populi</name>
    <dbReference type="NCBI Taxonomy" id="550983"/>
    <lineage>
        <taxon>Bacteria</taxon>
        <taxon>Pseudomonadati</taxon>
        <taxon>Bacteroidota</taxon>
        <taxon>Chitinophagia</taxon>
        <taxon>Chitinophagales</taxon>
        <taxon>Chitinophagaceae</taxon>
        <taxon>Niastella</taxon>
    </lineage>
</organism>
<dbReference type="InterPro" id="IPR017853">
    <property type="entry name" value="GH"/>
</dbReference>
<keyword evidence="2" id="KW-1185">Reference proteome</keyword>
<comment type="caution">
    <text evidence="1">The sequence shown here is derived from an EMBL/GenBank/DDBJ whole genome shotgun (WGS) entry which is preliminary data.</text>
</comment>
<dbReference type="OrthoDB" id="1031955at2"/>
<dbReference type="Proteomes" id="UP000192276">
    <property type="component" value="Unassembled WGS sequence"/>
</dbReference>
<evidence type="ECO:0000313" key="1">
    <source>
        <dbReference type="EMBL" id="OQP68364.1"/>
    </source>
</evidence>
<dbReference type="SUPFAM" id="SSF51011">
    <property type="entry name" value="Glycosyl hydrolase domain"/>
    <property type="match status" value="1"/>
</dbReference>
<dbReference type="STRING" id="550983.A4R26_00710"/>